<evidence type="ECO:0000313" key="6">
    <source>
        <dbReference type="EMBL" id="QXO95059.1"/>
    </source>
</evidence>
<dbReference type="PANTHER" id="PTHR14359:SF6">
    <property type="entry name" value="PHOSPHOPANTOTHENOYLCYSTEINE DECARBOXYLASE"/>
    <property type="match status" value="1"/>
</dbReference>
<dbReference type="GO" id="GO:0015937">
    <property type="term" value="P:coenzyme A biosynthetic process"/>
    <property type="evidence" value="ECO:0007669"/>
    <property type="project" value="UniProtKB-UniRule"/>
</dbReference>
<comment type="function">
    <text evidence="3">Catalyzes two sequential steps in the biosynthesis of coenzyme A. In the first step cysteine is conjugated to 4'-phosphopantothenate to form 4-phosphopantothenoylcysteine. In the second step the latter compound is decarboxylated to form 4'-phosphopantotheine.</text>
</comment>
<keyword evidence="2 3" id="KW-0456">Lyase</keyword>
<reference evidence="6 7" key="1">
    <citation type="submission" date="2021-06" db="EMBL/GenBank/DDBJ databases">
        <title>Complete genome sequence of the secondary alcohol utilizing methanogen Methanospirillum hungatei strain GP1.</title>
        <authorList>
            <person name="Day L.A."/>
            <person name="Costa K.C."/>
        </authorList>
    </citation>
    <scope>NUCLEOTIDE SEQUENCE [LARGE SCALE GENOMIC DNA]</scope>
    <source>
        <strain evidence="6 7">GP1</strain>
    </source>
</reference>
<keyword evidence="3" id="KW-0479">Metal-binding</keyword>
<dbReference type="GO" id="GO:0004633">
    <property type="term" value="F:phosphopantothenoylcysteine decarboxylase activity"/>
    <property type="evidence" value="ECO:0007669"/>
    <property type="project" value="UniProtKB-UniRule"/>
</dbReference>
<gene>
    <name evidence="3 6" type="primary">coaBC</name>
    <name evidence="6" type="ORF">KSK55_01180</name>
</gene>
<evidence type="ECO:0000259" key="5">
    <source>
        <dbReference type="Pfam" id="PF04127"/>
    </source>
</evidence>
<comment type="cofactor">
    <cofactor evidence="3">
        <name>FMN</name>
        <dbReference type="ChEBI" id="CHEBI:58210"/>
    </cofactor>
    <text evidence="3">Binds 1 FMN per subunit.</text>
</comment>
<comment type="cofactor">
    <cofactor evidence="3">
        <name>Mg(2+)</name>
        <dbReference type="ChEBI" id="CHEBI:18420"/>
    </cofactor>
</comment>
<name>A0A8F5VLK2_METHU</name>
<dbReference type="HAMAP" id="MF_02225">
    <property type="entry name" value="CoaBC"/>
    <property type="match status" value="1"/>
</dbReference>
<dbReference type="InterPro" id="IPR005252">
    <property type="entry name" value="CoaBC"/>
</dbReference>
<dbReference type="EC" id="4.1.1.36" evidence="3"/>
<accession>A0A8F5VLK2</accession>
<keyword evidence="3 6" id="KW-0436">Ligase</keyword>
<protein>
    <recommendedName>
        <fullName evidence="3">Coenzyme A biosynthesis bifunctional protein CoaBC</fullName>
    </recommendedName>
    <alternativeName>
        <fullName evidence="3">DNA/pantothenate metabolism flavoprotein</fullName>
    </alternativeName>
    <alternativeName>
        <fullName evidence="3">Phosphopantothenoylcysteine synthetase/decarboxylase</fullName>
        <shortName evidence="3">PPCS-PPCDC</shortName>
    </alternativeName>
    <domain>
        <recommendedName>
            <fullName evidence="3">Phosphopantothenoylcysteine decarboxylase</fullName>
            <shortName evidence="3">PPC decarboxylase</shortName>
            <shortName evidence="3">PPC-DC</shortName>
            <ecNumber evidence="3">4.1.1.36</ecNumber>
        </recommendedName>
        <alternativeName>
            <fullName evidence="3">CoaC</fullName>
        </alternativeName>
    </domain>
    <domain>
        <recommendedName>
            <fullName evidence="3">Phosphopantothenate--cysteine ligase</fullName>
            <ecNumber evidence="3">6.3.2.5</ecNumber>
        </recommendedName>
        <alternativeName>
            <fullName evidence="3">CoaB</fullName>
        </alternativeName>
        <alternativeName>
            <fullName evidence="3">Phosphopantothenoylcysteine synthetase</fullName>
            <shortName evidence="3">PPC synthetase</shortName>
            <shortName evidence="3">PPC-S</shortName>
        </alternativeName>
    </domain>
</protein>
<organism evidence="6 7">
    <name type="scientific">Methanospirillum hungatei</name>
    <dbReference type="NCBI Taxonomy" id="2203"/>
    <lineage>
        <taxon>Archaea</taxon>
        <taxon>Methanobacteriati</taxon>
        <taxon>Methanobacteriota</taxon>
        <taxon>Stenosarchaea group</taxon>
        <taxon>Methanomicrobia</taxon>
        <taxon>Methanomicrobiales</taxon>
        <taxon>Methanospirillaceae</taxon>
        <taxon>Methanospirillum</taxon>
    </lineage>
</organism>
<feature type="binding site" evidence="3">
    <location>
        <position position="271"/>
    </location>
    <ligand>
        <name>CTP</name>
        <dbReference type="ChEBI" id="CHEBI:37563"/>
    </ligand>
</feature>
<feature type="domain" description="DNA/pantothenate metabolism flavoprotein C-terminal" evidence="5">
    <location>
        <begin position="180"/>
        <end position="374"/>
    </location>
</feature>
<keyword evidence="3" id="KW-0285">Flavoprotein</keyword>
<dbReference type="AlphaFoldDB" id="A0A8F5VLK2"/>
<evidence type="ECO:0000256" key="2">
    <source>
        <dbReference type="ARBA" id="ARBA00023239"/>
    </source>
</evidence>
<feature type="region of interest" description="Phosphopantothenoylcysteine decarboxylase" evidence="3">
    <location>
        <begin position="1"/>
        <end position="184"/>
    </location>
</feature>
<comment type="pathway">
    <text evidence="3">Cofactor biosynthesis; coenzyme A biosynthesis.</text>
</comment>
<feature type="domain" description="Flavoprotein" evidence="4">
    <location>
        <begin position="6"/>
        <end position="169"/>
    </location>
</feature>
<dbReference type="Pfam" id="PF02441">
    <property type="entry name" value="Flavoprotein"/>
    <property type="match status" value="1"/>
</dbReference>
<evidence type="ECO:0000259" key="4">
    <source>
        <dbReference type="Pfam" id="PF02441"/>
    </source>
</evidence>
<dbReference type="PANTHER" id="PTHR14359">
    <property type="entry name" value="HOMO-OLIGOMERIC FLAVIN CONTAINING CYS DECARBOXYLASE FAMILY"/>
    <property type="match status" value="1"/>
</dbReference>
<dbReference type="GO" id="GO:0015941">
    <property type="term" value="P:pantothenate catabolic process"/>
    <property type="evidence" value="ECO:0007669"/>
    <property type="project" value="InterPro"/>
</dbReference>
<dbReference type="GO" id="GO:0071513">
    <property type="term" value="C:phosphopantothenoylcysteine decarboxylase complex"/>
    <property type="evidence" value="ECO:0007669"/>
    <property type="project" value="TreeGrafter"/>
</dbReference>
<feature type="region of interest" description="Phosphopantothenate--cysteine ligase" evidence="3">
    <location>
        <begin position="185"/>
        <end position="378"/>
    </location>
</feature>
<dbReference type="InterPro" id="IPR007085">
    <property type="entry name" value="DNA/pantothenate-metab_flavo_C"/>
</dbReference>
<dbReference type="GO" id="GO:0046872">
    <property type="term" value="F:metal ion binding"/>
    <property type="evidence" value="ECO:0007669"/>
    <property type="project" value="UniProtKB-KW"/>
</dbReference>
<dbReference type="UniPathway" id="UPA00241"/>
<dbReference type="OrthoDB" id="10536at2157"/>
<comment type="caution">
    <text evidence="3">Lacks conserved residue(s) required for the propagation of feature annotation.</text>
</comment>
<comment type="catalytic activity">
    <reaction evidence="3">
        <text>N-[(R)-4-phosphopantothenoyl]-L-cysteine + H(+) = (R)-4'-phosphopantetheine + CO2</text>
        <dbReference type="Rhea" id="RHEA:16793"/>
        <dbReference type="ChEBI" id="CHEBI:15378"/>
        <dbReference type="ChEBI" id="CHEBI:16526"/>
        <dbReference type="ChEBI" id="CHEBI:59458"/>
        <dbReference type="ChEBI" id="CHEBI:61723"/>
        <dbReference type="EC" id="4.1.1.36"/>
    </reaction>
</comment>
<comment type="catalytic activity">
    <reaction evidence="3">
        <text>(R)-4'-phosphopantothenate + L-cysteine + CTP = N-[(R)-4-phosphopantothenoyl]-L-cysteine + CMP + diphosphate + H(+)</text>
        <dbReference type="Rhea" id="RHEA:19397"/>
        <dbReference type="ChEBI" id="CHEBI:10986"/>
        <dbReference type="ChEBI" id="CHEBI:15378"/>
        <dbReference type="ChEBI" id="CHEBI:33019"/>
        <dbReference type="ChEBI" id="CHEBI:35235"/>
        <dbReference type="ChEBI" id="CHEBI:37563"/>
        <dbReference type="ChEBI" id="CHEBI:59458"/>
        <dbReference type="ChEBI" id="CHEBI:60377"/>
        <dbReference type="EC" id="6.3.2.5"/>
    </reaction>
</comment>
<dbReference type="GO" id="GO:0010181">
    <property type="term" value="F:FMN binding"/>
    <property type="evidence" value="ECO:0007669"/>
    <property type="project" value="UniProtKB-UniRule"/>
</dbReference>
<comment type="similarity">
    <text evidence="3">In the N-terminal section; belongs to the HFCD (homo-oligomeric flavin containing Cys decarboxylase) superfamily.</text>
</comment>
<dbReference type="EMBL" id="CP077107">
    <property type="protein sequence ID" value="QXO95059.1"/>
    <property type="molecule type" value="Genomic_DNA"/>
</dbReference>
<evidence type="ECO:0000313" key="7">
    <source>
        <dbReference type="Proteomes" id="UP000694228"/>
    </source>
</evidence>
<dbReference type="NCBIfam" id="TIGR00521">
    <property type="entry name" value="coaBC_dfp"/>
    <property type="match status" value="1"/>
</dbReference>
<dbReference type="GO" id="GO:0004632">
    <property type="term" value="F:phosphopantothenate--cysteine ligase activity"/>
    <property type="evidence" value="ECO:0007669"/>
    <property type="project" value="UniProtKB-UniRule"/>
</dbReference>
<dbReference type="EC" id="6.3.2.5" evidence="3"/>
<evidence type="ECO:0000256" key="3">
    <source>
        <dbReference type="HAMAP-Rule" id="MF_02225"/>
    </source>
</evidence>
<comment type="similarity">
    <text evidence="3">In the C-terminal section; belongs to the PPC synthetase family.</text>
</comment>
<keyword evidence="3" id="KW-0511">Multifunctional enzyme</keyword>
<dbReference type="Proteomes" id="UP000694228">
    <property type="component" value="Chromosome"/>
</dbReference>
<feature type="binding site" evidence="3">
    <location>
        <position position="280"/>
    </location>
    <ligand>
        <name>CTP</name>
        <dbReference type="ChEBI" id="CHEBI:37563"/>
    </ligand>
</feature>
<feature type="binding site" evidence="3">
    <location>
        <position position="311"/>
    </location>
    <ligand>
        <name>CTP</name>
        <dbReference type="ChEBI" id="CHEBI:37563"/>
    </ligand>
</feature>
<evidence type="ECO:0000256" key="1">
    <source>
        <dbReference type="ARBA" id="ARBA00022793"/>
    </source>
</evidence>
<keyword evidence="3" id="KW-0460">Magnesium</keyword>
<keyword evidence="3" id="KW-0288">FMN</keyword>
<dbReference type="InterPro" id="IPR003382">
    <property type="entry name" value="Flavoprotein"/>
</dbReference>
<keyword evidence="1 3" id="KW-0210">Decarboxylase</keyword>
<sequence length="378" mass="41072">MTLYGKTILLGVTGSIAAVETVRLIHALKRKGAQVKPVMSQAACSIIHPDALTYASGQDTITRITGHVEHVTYCGDDGLADLFLIAPCTANTISKIACGIDDTTVTTCATTALGRKMPIIIVPAMHHAMFRHDIVIKNLDLLTQSGITIVGPRIEEGKAKIADINEIILWCERLLSGGPLSGKHILITSGRCEEPVDDVRVLTTRSSGRMGQELAYEAFRLGADVTIIHRDEINIGTNIRITTATSMGEAIQKVMKEKRPDIYISAAAISDFAPECLQGKIPSGKSVNLTLHPLPKLIDLAIQNVPITVAFKLGTNAHEEGKRLLQNKVSMVLANTPDNLGSEEGRYTIMDSFETHEISGKKQDIAKKIFERIITRHL</sequence>
<dbReference type="Pfam" id="PF04127">
    <property type="entry name" value="DFP"/>
    <property type="match status" value="1"/>
</dbReference>
<proteinExistence type="inferred from homology"/>